<sequence>MTKYSLNVESLLPNGNVDYDFTLIINDKKYMINSLIASTHSKKLFNLFFEDPIATECSIKGPNGDYGEVINFLNGNKINPSPYNAIFLFSVSNILQSTDLFEIVRDSLTEPLDPTDALNLCQESFQNQMDCEYFAKIVALSFNSMVSSNKLPSNIDHSILDIILQNCTPDNDIDPTLLKNYLDSTTNIIDNPNDRLLSLYPFSICTIEQINTLLNTKGFNINKVKDTLLKRTLTSNCRVDNFSIYSPIPGKLLEGIIHLFQTPEVTCSSSYKEGYDPTVLLEKEDPSSPSKKYYCSKGGPNEWIQFKFNSYGINVTKYAIKSWYGASNKVSPSSWVLYGREGDSDWEIIDSRDDQTCLCQDGHEEVFDVTENKNFYTSIKLEQLKTYNQRNKVFAIAGFELFGKVKHL</sequence>
<dbReference type="KEGG" id="tva:4771099"/>
<gene>
    <name evidence="1" type="ORF">TVAG_444020</name>
</gene>
<dbReference type="InterPro" id="IPR008979">
    <property type="entry name" value="Galactose-bd-like_sf"/>
</dbReference>
<dbReference type="SUPFAM" id="SSF54695">
    <property type="entry name" value="POZ domain"/>
    <property type="match status" value="1"/>
</dbReference>
<protein>
    <recommendedName>
        <fullName evidence="3">BTB domain-containing protein</fullName>
    </recommendedName>
</protein>
<organism evidence="1 2">
    <name type="scientific">Trichomonas vaginalis (strain ATCC PRA-98 / G3)</name>
    <dbReference type="NCBI Taxonomy" id="412133"/>
    <lineage>
        <taxon>Eukaryota</taxon>
        <taxon>Metamonada</taxon>
        <taxon>Parabasalia</taxon>
        <taxon>Trichomonadida</taxon>
        <taxon>Trichomonadidae</taxon>
        <taxon>Trichomonas</taxon>
    </lineage>
</organism>
<dbReference type="RefSeq" id="XP_001325342.1">
    <property type="nucleotide sequence ID" value="XM_001325307.1"/>
</dbReference>
<dbReference type="InParanoid" id="A2E2E4"/>
<dbReference type="AlphaFoldDB" id="A2E2E4"/>
<dbReference type="InterPro" id="IPR011333">
    <property type="entry name" value="SKP1/BTB/POZ_sf"/>
</dbReference>
<dbReference type="VEuPathDB" id="TrichDB:TVAG_444020"/>
<accession>A2E2E4</accession>
<keyword evidence="2" id="KW-1185">Reference proteome</keyword>
<dbReference type="EMBL" id="DS113290">
    <property type="protein sequence ID" value="EAY13119.1"/>
    <property type="molecule type" value="Genomic_DNA"/>
</dbReference>
<reference evidence="1" key="1">
    <citation type="submission" date="2006-10" db="EMBL/GenBank/DDBJ databases">
        <authorList>
            <person name="Amadeo P."/>
            <person name="Zhao Q."/>
            <person name="Wortman J."/>
            <person name="Fraser-Liggett C."/>
            <person name="Carlton J."/>
        </authorList>
    </citation>
    <scope>NUCLEOTIDE SEQUENCE</scope>
    <source>
        <strain evidence="1">G3</strain>
    </source>
</reference>
<dbReference type="SUPFAM" id="SSF49785">
    <property type="entry name" value="Galactose-binding domain-like"/>
    <property type="match status" value="1"/>
</dbReference>
<evidence type="ECO:0000313" key="1">
    <source>
        <dbReference type="EMBL" id="EAY13119.1"/>
    </source>
</evidence>
<reference evidence="1" key="2">
    <citation type="journal article" date="2007" name="Science">
        <title>Draft genome sequence of the sexually transmitted pathogen Trichomonas vaginalis.</title>
        <authorList>
            <person name="Carlton J.M."/>
            <person name="Hirt R.P."/>
            <person name="Silva J.C."/>
            <person name="Delcher A.L."/>
            <person name="Schatz M."/>
            <person name="Zhao Q."/>
            <person name="Wortman J.R."/>
            <person name="Bidwell S.L."/>
            <person name="Alsmark U.C.M."/>
            <person name="Besteiro S."/>
            <person name="Sicheritz-Ponten T."/>
            <person name="Noel C.J."/>
            <person name="Dacks J.B."/>
            <person name="Foster P.G."/>
            <person name="Simillion C."/>
            <person name="Van de Peer Y."/>
            <person name="Miranda-Saavedra D."/>
            <person name="Barton G.J."/>
            <person name="Westrop G.D."/>
            <person name="Mueller S."/>
            <person name="Dessi D."/>
            <person name="Fiori P.L."/>
            <person name="Ren Q."/>
            <person name="Paulsen I."/>
            <person name="Zhang H."/>
            <person name="Bastida-Corcuera F.D."/>
            <person name="Simoes-Barbosa A."/>
            <person name="Brown M.T."/>
            <person name="Hayes R.D."/>
            <person name="Mukherjee M."/>
            <person name="Okumura C.Y."/>
            <person name="Schneider R."/>
            <person name="Smith A.J."/>
            <person name="Vanacova S."/>
            <person name="Villalvazo M."/>
            <person name="Haas B.J."/>
            <person name="Pertea M."/>
            <person name="Feldblyum T.V."/>
            <person name="Utterback T.R."/>
            <person name="Shu C.L."/>
            <person name="Osoegawa K."/>
            <person name="de Jong P.J."/>
            <person name="Hrdy I."/>
            <person name="Horvathova L."/>
            <person name="Zubacova Z."/>
            <person name="Dolezal P."/>
            <person name="Malik S.B."/>
            <person name="Logsdon J.M. Jr."/>
            <person name="Henze K."/>
            <person name="Gupta A."/>
            <person name="Wang C.C."/>
            <person name="Dunne R.L."/>
            <person name="Upcroft J.A."/>
            <person name="Upcroft P."/>
            <person name="White O."/>
            <person name="Salzberg S.L."/>
            <person name="Tang P."/>
            <person name="Chiu C.-H."/>
            <person name="Lee Y.-S."/>
            <person name="Embley T.M."/>
            <person name="Coombs G.H."/>
            <person name="Mottram J.C."/>
            <person name="Tachezy J."/>
            <person name="Fraser-Liggett C.M."/>
            <person name="Johnson P.J."/>
        </authorList>
    </citation>
    <scope>NUCLEOTIDE SEQUENCE [LARGE SCALE GENOMIC DNA]</scope>
    <source>
        <strain evidence="1">G3</strain>
    </source>
</reference>
<dbReference type="VEuPathDB" id="TrichDB:TVAGG3_0305380"/>
<evidence type="ECO:0000313" key="2">
    <source>
        <dbReference type="Proteomes" id="UP000001542"/>
    </source>
</evidence>
<dbReference type="SMR" id="A2E2E4"/>
<name>A2E2E4_TRIV3</name>
<proteinExistence type="predicted"/>
<dbReference type="Proteomes" id="UP000001542">
    <property type="component" value="Unassembled WGS sequence"/>
</dbReference>
<evidence type="ECO:0008006" key="3">
    <source>
        <dbReference type="Google" id="ProtNLM"/>
    </source>
</evidence>